<name>A0A0F9INH2_9ZZZZ</name>
<gene>
    <name evidence="1" type="ORF">LCGC14_1557490</name>
</gene>
<proteinExistence type="predicted"/>
<dbReference type="AlphaFoldDB" id="A0A0F9INH2"/>
<reference evidence="1" key="1">
    <citation type="journal article" date="2015" name="Nature">
        <title>Complex archaea that bridge the gap between prokaryotes and eukaryotes.</title>
        <authorList>
            <person name="Spang A."/>
            <person name="Saw J.H."/>
            <person name="Jorgensen S.L."/>
            <person name="Zaremba-Niedzwiedzka K."/>
            <person name="Martijn J."/>
            <person name="Lind A.E."/>
            <person name="van Eijk R."/>
            <person name="Schleper C."/>
            <person name="Guy L."/>
            <person name="Ettema T.J."/>
        </authorList>
    </citation>
    <scope>NUCLEOTIDE SEQUENCE</scope>
</reference>
<dbReference type="EMBL" id="LAZR01011991">
    <property type="protein sequence ID" value="KKM48672.1"/>
    <property type="molecule type" value="Genomic_DNA"/>
</dbReference>
<accession>A0A0F9INH2</accession>
<protein>
    <submittedName>
        <fullName evidence="1">Uncharacterized protein</fullName>
    </submittedName>
</protein>
<organism evidence="1">
    <name type="scientific">marine sediment metagenome</name>
    <dbReference type="NCBI Taxonomy" id="412755"/>
    <lineage>
        <taxon>unclassified sequences</taxon>
        <taxon>metagenomes</taxon>
        <taxon>ecological metagenomes</taxon>
    </lineage>
</organism>
<evidence type="ECO:0000313" key="1">
    <source>
        <dbReference type="EMBL" id="KKM48672.1"/>
    </source>
</evidence>
<comment type="caution">
    <text evidence="1">The sequence shown here is derived from an EMBL/GenBank/DDBJ whole genome shotgun (WGS) entry which is preliminary data.</text>
</comment>
<sequence length="91" mass="9532">MKTLHNTDVADSEVNVPDIKRSGAPCLFKLLSKASSESEGWMKSTKAMEIPGLGCVLQVTTQQGDNVAEALVFIPGAVMGIDLGTGNARLA</sequence>